<dbReference type="AlphaFoldDB" id="A0AA35TZL7"/>
<proteinExistence type="predicted"/>
<reference evidence="1" key="1">
    <citation type="submission" date="2023-03" db="EMBL/GenBank/DDBJ databases">
        <authorList>
            <person name="Steffen K."/>
            <person name="Cardenas P."/>
        </authorList>
    </citation>
    <scope>NUCLEOTIDE SEQUENCE</scope>
</reference>
<evidence type="ECO:0000313" key="1">
    <source>
        <dbReference type="EMBL" id="CAI8056689.1"/>
    </source>
</evidence>
<sequence>MGYTKCPLYRGRPYLGGQIMGYTKCPLYRGRPYLEV</sequence>
<evidence type="ECO:0000313" key="2">
    <source>
        <dbReference type="Proteomes" id="UP001174909"/>
    </source>
</evidence>
<comment type="caution">
    <text evidence="1">The sequence shown here is derived from an EMBL/GenBank/DDBJ whole genome shotgun (WGS) entry which is preliminary data.</text>
</comment>
<organism evidence="1 2">
    <name type="scientific">Geodia barretti</name>
    <name type="common">Barrett's horny sponge</name>
    <dbReference type="NCBI Taxonomy" id="519541"/>
    <lineage>
        <taxon>Eukaryota</taxon>
        <taxon>Metazoa</taxon>
        <taxon>Porifera</taxon>
        <taxon>Demospongiae</taxon>
        <taxon>Heteroscleromorpha</taxon>
        <taxon>Tetractinellida</taxon>
        <taxon>Astrophorina</taxon>
        <taxon>Geodiidae</taxon>
        <taxon>Geodia</taxon>
    </lineage>
</organism>
<keyword evidence="2" id="KW-1185">Reference proteome</keyword>
<name>A0AA35TZL7_GEOBA</name>
<gene>
    <name evidence="1" type="ORF">GBAR_LOCUS30885</name>
</gene>
<dbReference type="Proteomes" id="UP001174909">
    <property type="component" value="Unassembled WGS sequence"/>
</dbReference>
<dbReference type="EMBL" id="CASHTH010004386">
    <property type="protein sequence ID" value="CAI8056689.1"/>
    <property type="molecule type" value="Genomic_DNA"/>
</dbReference>
<protein>
    <submittedName>
        <fullName evidence="1">Uncharacterized protein</fullName>
    </submittedName>
</protein>
<accession>A0AA35TZL7</accession>